<sequence length="84" mass="9642">MEAELAEGSAAHGWEVRGRSRRRISIAALARYKPGHRSRPIYRPRRDDGHRDGRKSFSWRVLVWDDLDVHKVAGLREFAESGAC</sequence>
<evidence type="ECO:0000313" key="1">
    <source>
        <dbReference type="EMBL" id="GAA4789899.1"/>
    </source>
</evidence>
<name>A0ABP9B4N8_9ACTN</name>
<evidence type="ECO:0000313" key="2">
    <source>
        <dbReference type="Proteomes" id="UP001501265"/>
    </source>
</evidence>
<dbReference type="Proteomes" id="UP001501265">
    <property type="component" value="Unassembled WGS sequence"/>
</dbReference>
<evidence type="ECO:0008006" key="3">
    <source>
        <dbReference type="Google" id="ProtNLM"/>
    </source>
</evidence>
<accession>A0ABP9B4N8</accession>
<dbReference type="EMBL" id="BAABIG010000013">
    <property type="protein sequence ID" value="GAA4789899.1"/>
    <property type="molecule type" value="Genomic_DNA"/>
</dbReference>
<organism evidence="1 2">
    <name type="scientific">Streptomyces ziwulingensis</name>
    <dbReference type="NCBI Taxonomy" id="1045501"/>
    <lineage>
        <taxon>Bacteria</taxon>
        <taxon>Bacillati</taxon>
        <taxon>Actinomycetota</taxon>
        <taxon>Actinomycetes</taxon>
        <taxon>Kitasatosporales</taxon>
        <taxon>Streptomycetaceae</taxon>
        <taxon>Streptomyces</taxon>
    </lineage>
</organism>
<reference evidence="2" key="1">
    <citation type="journal article" date="2019" name="Int. J. Syst. Evol. Microbiol.">
        <title>The Global Catalogue of Microorganisms (GCM) 10K type strain sequencing project: providing services to taxonomists for standard genome sequencing and annotation.</title>
        <authorList>
            <consortium name="The Broad Institute Genomics Platform"/>
            <consortium name="The Broad Institute Genome Sequencing Center for Infectious Disease"/>
            <person name="Wu L."/>
            <person name="Ma J."/>
        </authorList>
    </citation>
    <scope>NUCLEOTIDE SEQUENCE [LARGE SCALE GENOMIC DNA]</scope>
    <source>
        <strain evidence="2">JCM 18081</strain>
    </source>
</reference>
<keyword evidence="2" id="KW-1185">Reference proteome</keyword>
<proteinExistence type="predicted"/>
<gene>
    <name evidence="1" type="ORF">GCM10023220_13640</name>
</gene>
<protein>
    <recommendedName>
        <fullName evidence="3">Transposase</fullName>
    </recommendedName>
</protein>
<comment type="caution">
    <text evidence="1">The sequence shown here is derived from an EMBL/GenBank/DDBJ whole genome shotgun (WGS) entry which is preliminary data.</text>
</comment>